<dbReference type="EnsemblPlants" id="AVESA.00010b.r2.6CG1082580.1">
    <property type="protein sequence ID" value="AVESA.00010b.r2.6CG1082580.1.CDS"/>
    <property type="gene ID" value="AVESA.00010b.r2.6CG1082580"/>
</dbReference>
<dbReference type="Proteomes" id="UP001732700">
    <property type="component" value="Chromosome 6C"/>
</dbReference>
<evidence type="ECO:0000313" key="1">
    <source>
        <dbReference type="EnsemblPlants" id="AVESA.00010b.r2.6CG1082580.1.CDS"/>
    </source>
</evidence>
<keyword evidence="2" id="KW-1185">Reference proteome</keyword>
<protein>
    <submittedName>
        <fullName evidence="1">Uncharacterized protein</fullName>
    </submittedName>
</protein>
<proteinExistence type="predicted"/>
<evidence type="ECO:0000313" key="2">
    <source>
        <dbReference type="Proteomes" id="UP001732700"/>
    </source>
</evidence>
<accession>A0ACD5Z2Z7</accession>
<reference evidence="1" key="1">
    <citation type="submission" date="2021-05" db="EMBL/GenBank/DDBJ databases">
        <authorList>
            <person name="Scholz U."/>
            <person name="Mascher M."/>
            <person name="Fiebig A."/>
        </authorList>
    </citation>
    <scope>NUCLEOTIDE SEQUENCE [LARGE SCALE GENOMIC DNA]</scope>
</reference>
<reference evidence="1" key="2">
    <citation type="submission" date="2025-09" db="UniProtKB">
        <authorList>
            <consortium name="EnsemblPlants"/>
        </authorList>
    </citation>
    <scope>IDENTIFICATION</scope>
</reference>
<sequence length="482" mass="53711">MASHNNETNLVEDEYDDLDDFIVGSDNEAEEEEELPEAEEEEELPEAEEEEEEEVEEVEEVEEEPPVGVQEILSIREQLKAKYRKQHQSNGAGAGTTSCSPYEEAPARSRFGTFFGPSTPALAPRLIEAGSASIMKEIQNVPSRRDSAPSTSKSQPSSSAHEQKPKVVTQVKRKVDTLRENRDYSNLFSDDPDTSPPPANEQPEINPVVSPKSDVEVRRRAMQPAGKNNKVHTSQPASAKDSGSIQSHAQSKLPSQVKKPSPNGRNTNPSVSNGSRPSNVIKKAPGLQPSSNGQNPQRPMMQSKRPQPSPAVQKQQQQKPSQIQRPVQVQRQQNNAQPSSQVRRVNSSLQSQQQPAQKGSALSQDRRKLMQKQPAPSSKPKPSATSAVYNDHAKTKVGVKRKLSEAERVRQMVRDVLNYNPDKYAGRDEDDSNMEVGFASIEMEERRSAKLARKEDQEQLLMIQEELRRERANKKKKQPAQS</sequence>
<organism evidence="1 2">
    <name type="scientific">Avena sativa</name>
    <name type="common">Oat</name>
    <dbReference type="NCBI Taxonomy" id="4498"/>
    <lineage>
        <taxon>Eukaryota</taxon>
        <taxon>Viridiplantae</taxon>
        <taxon>Streptophyta</taxon>
        <taxon>Embryophyta</taxon>
        <taxon>Tracheophyta</taxon>
        <taxon>Spermatophyta</taxon>
        <taxon>Magnoliopsida</taxon>
        <taxon>Liliopsida</taxon>
        <taxon>Poales</taxon>
        <taxon>Poaceae</taxon>
        <taxon>BOP clade</taxon>
        <taxon>Pooideae</taxon>
        <taxon>Poodae</taxon>
        <taxon>Poeae</taxon>
        <taxon>Poeae Chloroplast Group 1 (Aveneae type)</taxon>
        <taxon>Aveninae</taxon>
        <taxon>Avena</taxon>
    </lineage>
</organism>
<name>A0ACD5Z2Z7_AVESA</name>